<evidence type="ECO:0000313" key="2">
    <source>
        <dbReference type="EMBL" id="WBA40830.1"/>
    </source>
</evidence>
<accession>A0ABY7LQ37</accession>
<dbReference type="PANTHER" id="PTHR37841:SF1">
    <property type="entry name" value="DUF3298 DOMAIN-CONTAINING PROTEIN"/>
    <property type="match status" value="1"/>
</dbReference>
<dbReference type="EMBL" id="CP114767">
    <property type="protein sequence ID" value="WBA40830.1"/>
    <property type="molecule type" value="Genomic_DNA"/>
</dbReference>
<reference evidence="2 3" key="1">
    <citation type="submission" date="2022-12" db="EMBL/GenBank/DDBJ databases">
        <title>Hymenobacter canadensis sp. nov. isolated from lake water of the Cambridge Bay, Canada.</title>
        <authorList>
            <person name="Kim W.H."/>
            <person name="Lee Y.M."/>
        </authorList>
    </citation>
    <scope>NUCLEOTIDE SEQUENCE [LARGE SCALE GENOMIC DNA]</scope>
    <source>
        <strain evidence="2 3">PAMC 29467</strain>
    </source>
</reference>
<organism evidence="2 3">
    <name type="scientific">Hymenobacter canadensis</name>
    <dbReference type="NCBI Taxonomy" id="2999067"/>
    <lineage>
        <taxon>Bacteria</taxon>
        <taxon>Pseudomonadati</taxon>
        <taxon>Bacteroidota</taxon>
        <taxon>Cytophagia</taxon>
        <taxon>Cytophagales</taxon>
        <taxon>Hymenobacteraceae</taxon>
        <taxon>Hymenobacter</taxon>
    </lineage>
</organism>
<dbReference type="Proteomes" id="UP001211005">
    <property type="component" value="Chromosome"/>
</dbReference>
<proteinExistence type="predicted"/>
<dbReference type="Pfam" id="PF14903">
    <property type="entry name" value="WG_beta_rep"/>
    <property type="match status" value="3"/>
</dbReference>
<sequence length="650" mass="70965">MLHTYLPIPFADATKQQQFDDLRAALLAEIGASTTLLLGNLAVGPAEEVLDAVLIRPHSIVLLLLLPGGGALHIPDFGFSAWRLAGRPLTGSAGADNPFQQFSQQKEALAAWLRPQLPAEAANLNFIGGLALFEQPLVLGPEIEERMSSVPASSSFHLLPNPANCTRRLRQLATPEIDLTPAEITQLAHDLGQQGIDNQPYEAASAYAAEPEPAGPVAQADADPEASQPQHLRPAPANLASPEATQLRRAAGWLWRWLGAEDVSDHDADQLPDDTYSTSAPQAQKEELERLRASMQAELGAQLQALETREKEREHSITQLRRQLTTAPPVTAEAQALQVQLAVENQEKERLEAAMRAASTDLEERNHALDSRIRQLEGLMQQLQQGTPASAGSPSGAASVSASQPTPRLAWPQAKQQLRQWRRYKKQAAMAGAGVLGAGLVWWGVRAATAGPPVPFQEGGRWGYLTAHADTLVPARYTSAGPFEAENRAVVEQNGVFGFLDEEGAEAVPLAYDALQPYAGGYARARIGKLYTFLDLQGQEFNTYYYAARPFSEGKAAVLDRRGWFYITGLEEAAKEPVIFQEAYAFREELARVKRNGHYTFITEDYLDDPTEGTEPFGAYESAADFVEGRARVTQQGRTFYIDTDADEVK</sequence>
<evidence type="ECO:0000313" key="3">
    <source>
        <dbReference type="Proteomes" id="UP001211005"/>
    </source>
</evidence>
<name>A0ABY7LQ37_9BACT</name>
<feature type="region of interest" description="Disordered" evidence="1">
    <location>
        <begin position="383"/>
        <end position="412"/>
    </location>
</feature>
<feature type="region of interest" description="Disordered" evidence="1">
    <location>
        <begin position="205"/>
        <end position="238"/>
    </location>
</feature>
<feature type="compositionally biased region" description="Low complexity" evidence="1">
    <location>
        <begin position="383"/>
        <end position="403"/>
    </location>
</feature>
<keyword evidence="3" id="KW-1185">Reference proteome</keyword>
<dbReference type="InterPro" id="IPR032774">
    <property type="entry name" value="WG_beta_rep"/>
</dbReference>
<dbReference type="PANTHER" id="PTHR37841">
    <property type="entry name" value="GLR2918 PROTEIN"/>
    <property type="match status" value="1"/>
</dbReference>
<dbReference type="RefSeq" id="WP_269558915.1">
    <property type="nucleotide sequence ID" value="NZ_CP114767.1"/>
</dbReference>
<gene>
    <name evidence="2" type="ORF">O3303_13480</name>
</gene>
<feature type="compositionally biased region" description="Low complexity" evidence="1">
    <location>
        <begin position="205"/>
        <end position="220"/>
    </location>
</feature>
<evidence type="ECO:0000256" key="1">
    <source>
        <dbReference type="SAM" id="MobiDB-lite"/>
    </source>
</evidence>
<protein>
    <submittedName>
        <fullName evidence="2">WG repeat-containing protein</fullName>
    </submittedName>
</protein>